<evidence type="ECO:0000256" key="1">
    <source>
        <dbReference type="ARBA" id="ARBA00005380"/>
    </source>
</evidence>
<keyword evidence="3 7" id="KW-0547">Nucleotide-binding</keyword>
<comment type="function">
    <text evidence="8">Catalyzes the ATP-dependent phosphorylation of fructose-l-phosphate to fructose-l,6-bisphosphate.</text>
</comment>
<evidence type="ECO:0000259" key="9">
    <source>
        <dbReference type="Pfam" id="PF00294"/>
    </source>
</evidence>
<dbReference type="EC" id="2.7.1.144" evidence="7"/>
<protein>
    <recommendedName>
        <fullName evidence="7">Tagatose-6-phosphate kinase</fullName>
        <ecNumber evidence="7">2.7.1.144</ecNumber>
    </recommendedName>
</protein>
<evidence type="ECO:0000256" key="2">
    <source>
        <dbReference type="ARBA" id="ARBA00022679"/>
    </source>
</evidence>
<keyword evidence="4 8" id="KW-0418">Kinase</keyword>
<dbReference type="PANTHER" id="PTHR46566:SF1">
    <property type="entry name" value="1-PHOSPHOFRUCTOKINASE"/>
    <property type="match status" value="1"/>
</dbReference>
<reference evidence="11" key="1">
    <citation type="journal article" date="2019" name="Int. J. Syst. Evol. Microbiol.">
        <title>The Global Catalogue of Microorganisms (GCM) 10K type strain sequencing project: providing services to taxonomists for standard genome sequencing and annotation.</title>
        <authorList>
            <consortium name="The Broad Institute Genomics Platform"/>
            <consortium name="The Broad Institute Genome Sequencing Center for Infectious Disease"/>
            <person name="Wu L."/>
            <person name="Ma J."/>
        </authorList>
    </citation>
    <scope>NUCLEOTIDE SEQUENCE [LARGE SCALE GENOMIC DNA]</scope>
    <source>
        <strain evidence="11">JCM 1407</strain>
    </source>
</reference>
<organism evidence="10 11">
    <name type="scientific">Clostridium oceanicum</name>
    <dbReference type="NCBI Taxonomy" id="1543"/>
    <lineage>
        <taxon>Bacteria</taxon>
        <taxon>Bacillati</taxon>
        <taxon>Bacillota</taxon>
        <taxon>Clostridia</taxon>
        <taxon>Eubacteriales</taxon>
        <taxon>Clostridiaceae</taxon>
        <taxon>Clostridium</taxon>
    </lineage>
</organism>
<dbReference type="PROSITE" id="PS00584">
    <property type="entry name" value="PFKB_KINASES_2"/>
    <property type="match status" value="1"/>
</dbReference>
<evidence type="ECO:0000256" key="3">
    <source>
        <dbReference type="ARBA" id="ARBA00022741"/>
    </source>
</evidence>
<evidence type="ECO:0000256" key="6">
    <source>
        <dbReference type="ARBA" id="ARBA00047745"/>
    </source>
</evidence>
<dbReference type="InterPro" id="IPR002173">
    <property type="entry name" value="Carboh/pur_kinase_PfkB_CS"/>
</dbReference>
<name>A0ABP3UVN9_9CLOT</name>
<evidence type="ECO:0000256" key="7">
    <source>
        <dbReference type="PIRNR" id="PIRNR000535"/>
    </source>
</evidence>
<dbReference type="InterPro" id="IPR017583">
    <property type="entry name" value="Tagatose/fructose_Pkinase"/>
</dbReference>
<dbReference type="SUPFAM" id="SSF53613">
    <property type="entry name" value="Ribokinase-like"/>
    <property type="match status" value="1"/>
</dbReference>
<accession>A0ABP3UVN9</accession>
<dbReference type="Gene3D" id="3.40.1190.20">
    <property type="match status" value="1"/>
</dbReference>
<keyword evidence="5 7" id="KW-0067">ATP-binding</keyword>
<dbReference type="InterPro" id="IPR022463">
    <property type="entry name" value="1-PFruKinase"/>
</dbReference>
<dbReference type="InterPro" id="IPR029056">
    <property type="entry name" value="Ribokinase-like"/>
</dbReference>
<comment type="catalytic activity">
    <reaction evidence="6 8">
        <text>beta-D-fructose 1-phosphate + ATP = beta-D-fructose 1,6-bisphosphate + ADP + H(+)</text>
        <dbReference type="Rhea" id="RHEA:14213"/>
        <dbReference type="ChEBI" id="CHEBI:15378"/>
        <dbReference type="ChEBI" id="CHEBI:30616"/>
        <dbReference type="ChEBI" id="CHEBI:32966"/>
        <dbReference type="ChEBI" id="CHEBI:138881"/>
        <dbReference type="ChEBI" id="CHEBI:456216"/>
        <dbReference type="EC" id="2.7.1.56"/>
    </reaction>
</comment>
<dbReference type="EMBL" id="BAAACG010000010">
    <property type="protein sequence ID" value="GAA0743312.1"/>
    <property type="molecule type" value="Genomic_DNA"/>
</dbReference>
<keyword evidence="11" id="KW-1185">Reference proteome</keyword>
<keyword evidence="7" id="KW-0423">Lactose metabolism</keyword>
<comment type="similarity">
    <text evidence="7">Belongs to the carbohydrate kinase PfkB family. LacC subfamily.</text>
</comment>
<dbReference type="PIRSF" id="PIRSF000535">
    <property type="entry name" value="1PFK/6PFK/LacC"/>
    <property type="match status" value="1"/>
</dbReference>
<dbReference type="NCBIfam" id="TIGR03828">
    <property type="entry name" value="pfkB"/>
    <property type="match status" value="1"/>
</dbReference>
<evidence type="ECO:0000256" key="8">
    <source>
        <dbReference type="RuleBase" id="RU369061"/>
    </source>
</evidence>
<dbReference type="Pfam" id="PF00294">
    <property type="entry name" value="PfkB"/>
    <property type="match status" value="1"/>
</dbReference>
<evidence type="ECO:0000313" key="10">
    <source>
        <dbReference type="EMBL" id="GAA0743312.1"/>
    </source>
</evidence>
<dbReference type="RefSeq" id="WP_343762231.1">
    <property type="nucleotide sequence ID" value="NZ_BAAACG010000010.1"/>
</dbReference>
<feature type="domain" description="Carbohydrate kinase PfkB" evidence="9">
    <location>
        <begin position="19"/>
        <end position="285"/>
    </location>
</feature>
<dbReference type="Proteomes" id="UP001501510">
    <property type="component" value="Unassembled WGS sequence"/>
</dbReference>
<evidence type="ECO:0000313" key="11">
    <source>
        <dbReference type="Proteomes" id="UP001501510"/>
    </source>
</evidence>
<proteinExistence type="inferred from homology"/>
<keyword evidence="2 7" id="KW-0808">Transferase</keyword>
<sequence length="308" mass="33706">MITVLNLNASIDKRYEIKDIEKGKVMRARSVENTAGGKGIHVANVATILGEDVLATGFLGGKTGEFIEDKLKDMGIRGDFSKVEGSTRECLAFITDDLEQTEVLEPGPCIKEEELKEFLIKYDDLLKKSSIISASGSVPKKVPKDIYKTLIEKARKEGKKFLLDTSGELLLKGIEAKPFFIKPNQDEIEMITGNKVSNEKEIIKEIKKLREMGIECVTVSLGKDGSLVGYKDKIYKVEVPKIKAINPVGSGDSFVGGFAVGLERGYNIKDTIALAAACGTANAIEEETGFVRKEVVDEIVKDIKISVI</sequence>
<evidence type="ECO:0000256" key="5">
    <source>
        <dbReference type="ARBA" id="ARBA00022840"/>
    </source>
</evidence>
<dbReference type="InterPro" id="IPR011611">
    <property type="entry name" value="PfkB_dom"/>
</dbReference>
<comment type="catalytic activity">
    <reaction evidence="7">
        <text>D-tagatofuranose 6-phosphate + ATP = D-tagatofuranose 1,6-bisphosphate + ADP + H(+)</text>
        <dbReference type="Rhea" id="RHEA:12420"/>
        <dbReference type="ChEBI" id="CHEBI:15378"/>
        <dbReference type="ChEBI" id="CHEBI:30616"/>
        <dbReference type="ChEBI" id="CHEBI:58694"/>
        <dbReference type="ChEBI" id="CHEBI:58695"/>
        <dbReference type="ChEBI" id="CHEBI:456216"/>
        <dbReference type="EC" id="2.7.1.144"/>
    </reaction>
</comment>
<comment type="pathway">
    <text evidence="7">Carbohydrate metabolism; D-tagatose 6-phosphate degradation; D-glyceraldehyde 3-phosphate and glycerone phosphate from D-tagatose 6-phosphate: step 1/2.</text>
</comment>
<dbReference type="CDD" id="cd01164">
    <property type="entry name" value="FruK_PfkB_like"/>
    <property type="match status" value="1"/>
</dbReference>
<comment type="caution">
    <text evidence="10">The sequence shown here is derived from an EMBL/GenBank/DDBJ whole genome shotgun (WGS) entry which is preliminary data.</text>
</comment>
<evidence type="ECO:0000256" key="4">
    <source>
        <dbReference type="ARBA" id="ARBA00022777"/>
    </source>
</evidence>
<dbReference type="NCBIfam" id="TIGR03168">
    <property type="entry name" value="1-PFK"/>
    <property type="match status" value="1"/>
</dbReference>
<gene>
    <name evidence="10" type="ORF">GCM10008906_26930</name>
</gene>
<dbReference type="PANTHER" id="PTHR46566">
    <property type="entry name" value="1-PHOSPHOFRUCTOKINASE-RELATED"/>
    <property type="match status" value="1"/>
</dbReference>
<comment type="similarity">
    <text evidence="1">Belongs to the carbohydrate kinase pfkB family.</text>
</comment>